<proteinExistence type="predicted"/>
<name>X1NNU5_9ZZZZ</name>
<dbReference type="EMBL" id="BARV01014461">
    <property type="protein sequence ID" value="GAI31886.1"/>
    <property type="molecule type" value="Genomic_DNA"/>
</dbReference>
<comment type="caution">
    <text evidence="1">The sequence shown here is derived from an EMBL/GenBank/DDBJ whole genome shotgun (WGS) entry which is preliminary data.</text>
</comment>
<dbReference type="AlphaFoldDB" id="X1NNU5"/>
<reference evidence="1" key="1">
    <citation type="journal article" date="2014" name="Front. Microbiol.">
        <title>High frequency of phylogenetically diverse reductive dehalogenase-homologous genes in deep subseafloor sedimentary metagenomes.</title>
        <authorList>
            <person name="Kawai M."/>
            <person name="Futagami T."/>
            <person name="Toyoda A."/>
            <person name="Takaki Y."/>
            <person name="Nishi S."/>
            <person name="Hori S."/>
            <person name="Arai W."/>
            <person name="Tsubouchi T."/>
            <person name="Morono Y."/>
            <person name="Uchiyama I."/>
            <person name="Ito T."/>
            <person name="Fujiyama A."/>
            <person name="Inagaki F."/>
            <person name="Takami H."/>
        </authorList>
    </citation>
    <scope>NUCLEOTIDE SEQUENCE</scope>
    <source>
        <strain evidence="1">Expedition CK06-06</strain>
    </source>
</reference>
<evidence type="ECO:0000313" key="1">
    <source>
        <dbReference type="EMBL" id="GAI31886.1"/>
    </source>
</evidence>
<gene>
    <name evidence="1" type="ORF">S06H3_25223</name>
</gene>
<protein>
    <submittedName>
        <fullName evidence="1">Uncharacterized protein</fullName>
    </submittedName>
</protein>
<organism evidence="1">
    <name type="scientific">marine sediment metagenome</name>
    <dbReference type="NCBI Taxonomy" id="412755"/>
    <lineage>
        <taxon>unclassified sequences</taxon>
        <taxon>metagenomes</taxon>
        <taxon>ecological metagenomes</taxon>
    </lineage>
</organism>
<accession>X1NNU5</accession>
<sequence>MNAIYGEKPFGLYLAALIQVGDIVLPQVLDGPQPTIVPV</sequence>
<feature type="non-terminal residue" evidence="1">
    <location>
        <position position="39"/>
    </location>
</feature>